<proteinExistence type="predicted"/>
<protein>
    <submittedName>
        <fullName evidence="1">Uncharacterized protein</fullName>
    </submittedName>
</protein>
<dbReference type="STRING" id="63186.ZOBELLIA_4334"/>
<organism evidence="1 2">
    <name type="scientific">Zobellia galactanivorans (strain DSM 12802 / CCUG 47099 / CIP 106680 / NCIMB 13871 / Dsij)</name>
    <dbReference type="NCBI Taxonomy" id="63186"/>
    <lineage>
        <taxon>Bacteria</taxon>
        <taxon>Pseudomonadati</taxon>
        <taxon>Bacteroidota</taxon>
        <taxon>Flavobacteriia</taxon>
        <taxon>Flavobacteriales</taxon>
        <taxon>Flavobacteriaceae</taxon>
        <taxon>Zobellia</taxon>
    </lineage>
</organism>
<evidence type="ECO:0000313" key="1">
    <source>
        <dbReference type="EMBL" id="CAZ98469.1"/>
    </source>
</evidence>
<dbReference type="Proteomes" id="UP000008898">
    <property type="component" value="Chromosome"/>
</dbReference>
<gene>
    <name evidence="1" type="ordered locus">zobellia_4334</name>
</gene>
<accession>G0L3J9</accession>
<dbReference type="EMBL" id="FP476056">
    <property type="protein sequence ID" value="CAZ98469.1"/>
    <property type="molecule type" value="Genomic_DNA"/>
</dbReference>
<dbReference type="HOGENOM" id="CLU_3299033_0_0_10"/>
<name>G0L3J9_ZOBGA</name>
<dbReference type="AlphaFoldDB" id="G0L3J9"/>
<dbReference type="KEGG" id="zga:ZOBELLIA_4334"/>
<keyword evidence="2" id="KW-1185">Reference proteome</keyword>
<reference evidence="1 2" key="2">
    <citation type="journal article" date="2012" name="Environ. Microbiol.">
        <title>Characterization of the first alginolytic operons in a marine bacterium: from their emergence in marine Flavobacteriia to their independent transfers to marine Proteobacteria and human gut Bacteroides.</title>
        <authorList>
            <person name="Thomas F."/>
            <person name="Barbeyron T."/>
            <person name="Tonon T."/>
            <person name="Genicot S."/>
            <person name="Czjzek M."/>
            <person name="Michel G."/>
        </authorList>
    </citation>
    <scope>NUCLEOTIDE SEQUENCE [LARGE SCALE GENOMIC DNA]</scope>
    <source>
        <strain evidence="2">DSM 12802 / CCUG 47099 / CIP 106680 / NCIMB 13871 / Dsij</strain>
    </source>
</reference>
<evidence type="ECO:0000313" key="2">
    <source>
        <dbReference type="Proteomes" id="UP000008898"/>
    </source>
</evidence>
<reference evidence="2" key="1">
    <citation type="submission" date="2009-07" db="EMBL/GenBank/DDBJ databases">
        <title>Complete genome sequence of Zobellia galactanivorans Dsij.</title>
        <authorList>
            <consortium name="Genoscope - CEA"/>
        </authorList>
    </citation>
    <scope>NUCLEOTIDE SEQUENCE [LARGE SCALE GENOMIC DNA]</scope>
    <source>
        <strain evidence="2">DSM 12802 / CCUG 47099 / CIP 106680 / NCIMB 13871 / Dsij</strain>
    </source>
</reference>
<sequence>MKKYRKKGWQLGLSIRPCLLLADIFFYGDLKLLGKEEKKQ</sequence>